<evidence type="ECO:0000259" key="1">
    <source>
        <dbReference type="Pfam" id="PF23622"/>
    </source>
</evidence>
<proteinExistence type="predicted"/>
<protein>
    <recommendedName>
        <fullName evidence="1">At1g61320/AtMIF1 LRR domain-containing protein</fullName>
    </recommendedName>
</protein>
<dbReference type="AlphaFoldDB" id="A0A8R7UK36"/>
<evidence type="ECO:0000313" key="3">
    <source>
        <dbReference type="Proteomes" id="UP000015106"/>
    </source>
</evidence>
<dbReference type="EnsemblPlants" id="TuG1812G0500002975.01.T01">
    <property type="protein sequence ID" value="TuG1812G0500002975.01.T01"/>
    <property type="gene ID" value="TuG1812G0500002975.01"/>
</dbReference>
<keyword evidence="3" id="KW-1185">Reference proteome</keyword>
<dbReference type="Gramene" id="TuG1812G0500002975.01.T01">
    <property type="protein sequence ID" value="TuG1812G0500002975.01.T01"/>
    <property type="gene ID" value="TuG1812G0500002975.01"/>
</dbReference>
<name>A0A8R7UK36_TRIUA</name>
<dbReference type="Pfam" id="PF23622">
    <property type="entry name" value="LRR_At1g61320_AtMIF1"/>
    <property type="match status" value="1"/>
</dbReference>
<accession>A0A8R7UK36</accession>
<dbReference type="InterPro" id="IPR053772">
    <property type="entry name" value="At1g61320/At1g61330-like"/>
</dbReference>
<dbReference type="Proteomes" id="UP000015106">
    <property type="component" value="Chromosome 5"/>
</dbReference>
<reference evidence="3" key="1">
    <citation type="journal article" date="2013" name="Nature">
        <title>Draft genome of the wheat A-genome progenitor Triticum urartu.</title>
        <authorList>
            <person name="Ling H.Q."/>
            <person name="Zhao S."/>
            <person name="Liu D."/>
            <person name="Wang J."/>
            <person name="Sun H."/>
            <person name="Zhang C."/>
            <person name="Fan H."/>
            <person name="Li D."/>
            <person name="Dong L."/>
            <person name="Tao Y."/>
            <person name="Gao C."/>
            <person name="Wu H."/>
            <person name="Li Y."/>
            <person name="Cui Y."/>
            <person name="Guo X."/>
            <person name="Zheng S."/>
            <person name="Wang B."/>
            <person name="Yu K."/>
            <person name="Liang Q."/>
            <person name="Yang W."/>
            <person name="Lou X."/>
            <person name="Chen J."/>
            <person name="Feng M."/>
            <person name="Jian J."/>
            <person name="Zhang X."/>
            <person name="Luo G."/>
            <person name="Jiang Y."/>
            <person name="Liu J."/>
            <person name="Wang Z."/>
            <person name="Sha Y."/>
            <person name="Zhang B."/>
            <person name="Wu H."/>
            <person name="Tang D."/>
            <person name="Shen Q."/>
            <person name="Xue P."/>
            <person name="Zou S."/>
            <person name="Wang X."/>
            <person name="Liu X."/>
            <person name="Wang F."/>
            <person name="Yang Y."/>
            <person name="An X."/>
            <person name="Dong Z."/>
            <person name="Zhang K."/>
            <person name="Zhang X."/>
            <person name="Luo M.C."/>
            <person name="Dvorak J."/>
            <person name="Tong Y."/>
            <person name="Wang J."/>
            <person name="Yang H."/>
            <person name="Li Z."/>
            <person name="Wang D."/>
            <person name="Zhang A."/>
            <person name="Wang J."/>
        </authorList>
    </citation>
    <scope>NUCLEOTIDE SEQUENCE</scope>
    <source>
        <strain evidence="3">cv. G1812</strain>
    </source>
</reference>
<dbReference type="InterPro" id="IPR055357">
    <property type="entry name" value="LRR_At1g61320_AtMIF1"/>
</dbReference>
<dbReference type="PANTHER" id="PTHR34145">
    <property type="entry name" value="OS02G0105600 PROTEIN"/>
    <property type="match status" value="1"/>
</dbReference>
<organism evidence="2 3">
    <name type="scientific">Triticum urartu</name>
    <name type="common">Red wild einkorn</name>
    <name type="synonym">Crithodium urartu</name>
    <dbReference type="NCBI Taxonomy" id="4572"/>
    <lineage>
        <taxon>Eukaryota</taxon>
        <taxon>Viridiplantae</taxon>
        <taxon>Streptophyta</taxon>
        <taxon>Embryophyta</taxon>
        <taxon>Tracheophyta</taxon>
        <taxon>Spermatophyta</taxon>
        <taxon>Magnoliopsida</taxon>
        <taxon>Liliopsida</taxon>
        <taxon>Poales</taxon>
        <taxon>Poaceae</taxon>
        <taxon>BOP clade</taxon>
        <taxon>Pooideae</taxon>
        <taxon>Triticodae</taxon>
        <taxon>Triticeae</taxon>
        <taxon>Triticinae</taxon>
        <taxon>Triticum</taxon>
    </lineage>
</organism>
<feature type="domain" description="At1g61320/AtMIF1 LRR" evidence="1">
    <location>
        <begin position="1"/>
        <end position="179"/>
    </location>
</feature>
<evidence type="ECO:0000313" key="2">
    <source>
        <dbReference type="EnsemblPlants" id="TuG1812G0500002975.01.T01"/>
    </source>
</evidence>
<sequence length="184" mass="20433">MFSTPSAPLKFFHLKHLDICLAADSGAFSPNSDYFSLVFFLDACPILEIFRPKVIQTRMKHVSVLQDSSHLSQIPGLRHGNIKKMEIIGFCSAKSMVELTCHILENATSLECLTLDTISGGIGIGDVDAYRLNRHKFGKCFSEGRHMVVEAHKAVLAIERHVMVKVPSTVKLNVIKPCSRCHVV</sequence>
<dbReference type="PANTHER" id="PTHR34145:SF8">
    <property type="entry name" value="OS05G0538250 PROTEIN"/>
    <property type="match status" value="1"/>
</dbReference>
<reference evidence="2" key="2">
    <citation type="submission" date="2018-03" db="EMBL/GenBank/DDBJ databases">
        <title>The Triticum urartu genome reveals the dynamic nature of wheat genome evolution.</title>
        <authorList>
            <person name="Ling H."/>
            <person name="Ma B."/>
            <person name="Shi X."/>
            <person name="Liu H."/>
            <person name="Dong L."/>
            <person name="Sun H."/>
            <person name="Cao Y."/>
            <person name="Gao Q."/>
            <person name="Zheng S."/>
            <person name="Li Y."/>
            <person name="Yu Y."/>
            <person name="Du H."/>
            <person name="Qi M."/>
            <person name="Li Y."/>
            <person name="Yu H."/>
            <person name="Cui Y."/>
            <person name="Wang N."/>
            <person name="Chen C."/>
            <person name="Wu H."/>
            <person name="Zhao Y."/>
            <person name="Zhang J."/>
            <person name="Li Y."/>
            <person name="Zhou W."/>
            <person name="Zhang B."/>
            <person name="Hu W."/>
            <person name="Eijk M."/>
            <person name="Tang J."/>
            <person name="Witsenboer H."/>
            <person name="Zhao S."/>
            <person name="Li Z."/>
            <person name="Zhang A."/>
            <person name="Wang D."/>
            <person name="Liang C."/>
        </authorList>
    </citation>
    <scope>NUCLEOTIDE SEQUENCE [LARGE SCALE GENOMIC DNA]</scope>
    <source>
        <strain evidence="2">cv. G1812</strain>
    </source>
</reference>
<reference evidence="2" key="3">
    <citation type="submission" date="2022-06" db="UniProtKB">
        <authorList>
            <consortium name="EnsemblPlants"/>
        </authorList>
    </citation>
    <scope>IDENTIFICATION</scope>
</reference>